<dbReference type="AlphaFoldDB" id="H5XYW7"/>
<evidence type="ECO:0000256" key="1">
    <source>
        <dbReference type="ARBA" id="ARBA00000085"/>
    </source>
</evidence>
<keyword evidence="5" id="KW-0597">Phosphoprotein</keyword>
<keyword evidence="9 12" id="KW-1133">Transmembrane helix</keyword>
<dbReference type="Gene3D" id="1.10.287.130">
    <property type="match status" value="1"/>
</dbReference>
<keyword evidence="10" id="KW-0902">Two-component regulatory system</keyword>
<evidence type="ECO:0000256" key="2">
    <source>
        <dbReference type="ARBA" id="ARBA00004651"/>
    </source>
</evidence>
<evidence type="ECO:0000259" key="14">
    <source>
        <dbReference type="PROSITE" id="PS50885"/>
    </source>
</evidence>
<evidence type="ECO:0000313" key="16">
    <source>
        <dbReference type="Proteomes" id="UP000005104"/>
    </source>
</evidence>
<dbReference type="SUPFAM" id="SSF47384">
    <property type="entry name" value="Homodimeric domain of signal transducing histidine kinase"/>
    <property type="match status" value="1"/>
</dbReference>
<dbReference type="EC" id="2.7.13.3" evidence="3"/>
<dbReference type="SMART" id="SM00388">
    <property type="entry name" value="HisKA"/>
    <property type="match status" value="1"/>
</dbReference>
<feature type="domain" description="HAMP" evidence="14">
    <location>
        <begin position="344"/>
        <end position="396"/>
    </location>
</feature>
<dbReference type="GO" id="GO:0000155">
    <property type="term" value="F:phosphorelay sensor kinase activity"/>
    <property type="evidence" value="ECO:0007669"/>
    <property type="project" value="InterPro"/>
</dbReference>
<feature type="transmembrane region" description="Helical" evidence="12">
    <location>
        <begin position="321"/>
        <end position="340"/>
    </location>
</feature>
<evidence type="ECO:0000256" key="12">
    <source>
        <dbReference type="SAM" id="Phobius"/>
    </source>
</evidence>
<evidence type="ECO:0000256" key="6">
    <source>
        <dbReference type="ARBA" id="ARBA00022679"/>
    </source>
</evidence>
<protein>
    <recommendedName>
        <fullName evidence="3">histidine kinase</fullName>
        <ecNumber evidence="3">2.7.13.3</ecNumber>
    </recommendedName>
</protein>
<dbReference type="InterPro" id="IPR003661">
    <property type="entry name" value="HisK_dim/P_dom"/>
</dbReference>
<dbReference type="PRINTS" id="PR00344">
    <property type="entry name" value="BCTRLSENSOR"/>
</dbReference>
<gene>
    <name evidence="15" type="ORF">DesyoDRAFT_4724</name>
</gene>
<dbReference type="PANTHER" id="PTHR43711">
    <property type="entry name" value="TWO-COMPONENT HISTIDINE KINASE"/>
    <property type="match status" value="1"/>
</dbReference>
<keyword evidence="11 12" id="KW-0472">Membrane</keyword>
<evidence type="ECO:0000256" key="5">
    <source>
        <dbReference type="ARBA" id="ARBA00022553"/>
    </source>
</evidence>
<dbReference type="Pfam" id="PF00512">
    <property type="entry name" value="HisKA"/>
    <property type="match status" value="1"/>
</dbReference>
<dbReference type="InterPro" id="IPR033479">
    <property type="entry name" value="dCache_1"/>
</dbReference>
<dbReference type="PROSITE" id="PS50885">
    <property type="entry name" value="HAMP"/>
    <property type="match status" value="1"/>
</dbReference>
<dbReference type="SMART" id="SM00387">
    <property type="entry name" value="HATPase_c"/>
    <property type="match status" value="1"/>
</dbReference>
<keyword evidence="6" id="KW-0808">Transferase</keyword>
<keyword evidence="8 15" id="KW-0418">Kinase</keyword>
<keyword evidence="7 12" id="KW-0812">Transmembrane</keyword>
<feature type="domain" description="Histidine kinase" evidence="13">
    <location>
        <begin position="436"/>
        <end position="658"/>
    </location>
</feature>
<dbReference type="CDD" id="cd06225">
    <property type="entry name" value="HAMP"/>
    <property type="match status" value="1"/>
</dbReference>
<evidence type="ECO:0000256" key="4">
    <source>
        <dbReference type="ARBA" id="ARBA00022475"/>
    </source>
</evidence>
<keyword evidence="16" id="KW-1185">Reference proteome</keyword>
<dbReference type="Gene3D" id="3.30.450.20">
    <property type="entry name" value="PAS domain"/>
    <property type="match status" value="1"/>
</dbReference>
<evidence type="ECO:0000313" key="15">
    <source>
        <dbReference type="EMBL" id="EHQ91673.1"/>
    </source>
</evidence>
<proteinExistence type="predicted"/>
<dbReference type="InterPro" id="IPR003594">
    <property type="entry name" value="HATPase_dom"/>
</dbReference>
<comment type="catalytic activity">
    <reaction evidence="1">
        <text>ATP + protein L-histidine = ADP + protein N-phospho-L-histidine.</text>
        <dbReference type="EC" id="2.7.13.3"/>
    </reaction>
</comment>
<evidence type="ECO:0000256" key="7">
    <source>
        <dbReference type="ARBA" id="ARBA00022692"/>
    </source>
</evidence>
<dbReference type="EMBL" id="CM001441">
    <property type="protein sequence ID" value="EHQ91673.1"/>
    <property type="molecule type" value="Genomic_DNA"/>
</dbReference>
<accession>H5XYW7</accession>
<comment type="subcellular location">
    <subcellularLocation>
        <location evidence="2">Cell membrane</location>
        <topology evidence="2">Multi-pass membrane protein</topology>
    </subcellularLocation>
</comment>
<dbReference type="InterPro" id="IPR003660">
    <property type="entry name" value="HAMP_dom"/>
</dbReference>
<dbReference type="FunFam" id="3.30.565.10:FF:000006">
    <property type="entry name" value="Sensor histidine kinase WalK"/>
    <property type="match status" value="1"/>
</dbReference>
<dbReference type="Pfam" id="PF02518">
    <property type="entry name" value="HATPase_c"/>
    <property type="match status" value="1"/>
</dbReference>
<dbReference type="PANTHER" id="PTHR43711:SF26">
    <property type="entry name" value="SENSOR HISTIDINE KINASE RCSC"/>
    <property type="match status" value="1"/>
</dbReference>
<dbReference type="Pfam" id="PF00672">
    <property type="entry name" value="HAMP"/>
    <property type="match status" value="1"/>
</dbReference>
<dbReference type="CDD" id="cd12913">
    <property type="entry name" value="PDC1_MCP_like"/>
    <property type="match status" value="1"/>
</dbReference>
<dbReference type="GO" id="GO:0005886">
    <property type="term" value="C:plasma membrane"/>
    <property type="evidence" value="ECO:0007669"/>
    <property type="project" value="UniProtKB-SubCell"/>
</dbReference>
<dbReference type="Pfam" id="PF02743">
    <property type="entry name" value="dCache_1"/>
    <property type="match status" value="1"/>
</dbReference>
<dbReference type="InterPro" id="IPR005467">
    <property type="entry name" value="His_kinase_dom"/>
</dbReference>
<dbReference type="InterPro" id="IPR036890">
    <property type="entry name" value="HATPase_C_sf"/>
</dbReference>
<reference evidence="15 16" key="1">
    <citation type="submission" date="2011-11" db="EMBL/GenBank/DDBJ databases">
        <title>The Noncontiguous Finished genome of Desulfosporosinus youngiae DSM 17734.</title>
        <authorList>
            <consortium name="US DOE Joint Genome Institute (JGI-PGF)"/>
            <person name="Lucas S."/>
            <person name="Han J."/>
            <person name="Lapidus A."/>
            <person name="Cheng J.-F."/>
            <person name="Goodwin L."/>
            <person name="Pitluck S."/>
            <person name="Peters L."/>
            <person name="Ovchinnikova G."/>
            <person name="Lu M."/>
            <person name="Land M.L."/>
            <person name="Hauser L."/>
            <person name="Pester M."/>
            <person name="Spring S."/>
            <person name="Ollivier B."/>
            <person name="Rattei T."/>
            <person name="Klenk H.-P."/>
            <person name="Wagner M."/>
            <person name="Loy A."/>
            <person name="Woyke T.J."/>
        </authorList>
    </citation>
    <scope>NUCLEOTIDE SEQUENCE [LARGE SCALE GENOMIC DNA]</scope>
    <source>
        <strain evidence="15 16">DSM 17734</strain>
    </source>
</reference>
<dbReference type="SMART" id="SM00304">
    <property type="entry name" value="HAMP"/>
    <property type="match status" value="1"/>
</dbReference>
<evidence type="ECO:0000256" key="10">
    <source>
        <dbReference type="ARBA" id="ARBA00023012"/>
    </source>
</evidence>
<evidence type="ECO:0000256" key="11">
    <source>
        <dbReference type="ARBA" id="ARBA00023136"/>
    </source>
</evidence>
<dbReference type="Gene3D" id="3.30.565.10">
    <property type="entry name" value="Histidine kinase-like ATPase, C-terminal domain"/>
    <property type="match status" value="1"/>
</dbReference>
<evidence type="ECO:0000259" key="13">
    <source>
        <dbReference type="PROSITE" id="PS50109"/>
    </source>
</evidence>
<sequence>MIISYMLMIITFSTIICLVFLSWRVSAKNIITKIVEDSSEEIIYKIERIFQASLARNNANHSLIENKMVDLEDKKKREMFFAGGIKLYDEEVYSFSYGTENGEYYGARRNEKNKIEIMENNADTNGKTRYYATATDLTAGEFIIETEKFDCRTRDWYKIAKEKGKTVVSPIYKHYEMDDLAISIASPIVNRNGALQGVMGTHIPLSNIDNHLKEIVKDKRTAVYIVEKGSGELVANSMGRSNFKTLDKDIIKRVTIEEIDNKSIREAFQANKKNSETNFIIETENDILHIKLAEYKTEGLDWLIITAIPESQFTVEIMRSVHFLIFLAILALIISLLIYWKSSAKILEPINNLINATEKFSRGDFLQRTVVFKNDEIGKLLTAFNKMAEELYILINGLEERVKKRTIDLEKTNLELNAAKLKADNSSQAKSEFLAFMSHDMKTPLTIISAYGQELKDEKIGELNPDQAERVDNILYASNQLTSIVENLLDFSKLEAEGKSSLLLGEVDVSVLAAEVANGMSSIYLRKNLRMITSIADTNLIIADRRMVKCVMQNLLNNAIKCSNYGDKVHFNVASTYEPVEGVLIEVADYGIGIPKNMQELIFNPFFQVNVALQHEQSGSGLGLAVVKKIVEAHCGKITVISDEGRGAKFIVFLPSYPEFDDAVL</sequence>
<organism evidence="15 16">
    <name type="scientific">Desulfosporosinus youngiae DSM 17734</name>
    <dbReference type="NCBI Taxonomy" id="768710"/>
    <lineage>
        <taxon>Bacteria</taxon>
        <taxon>Bacillati</taxon>
        <taxon>Bacillota</taxon>
        <taxon>Clostridia</taxon>
        <taxon>Eubacteriales</taxon>
        <taxon>Desulfitobacteriaceae</taxon>
        <taxon>Desulfosporosinus</taxon>
    </lineage>
</organism>
<dbReference type="InterPro" id="IPR050736">
    <property type="entry name" value="Sensor_HK_Regulatory"/>
</dbReference>
<evidence type="ECO:0000256" key="3">
    <source>
        <dbReference type="ARBA" id="ARBA00012438"/>
    </source>
</evidence>
<dbReference type="HOGENOM" id="CLU_000445_114_10_9"/>
<dbReference type="SUPFAM" id="SSF55874">
    <property type="entry name" value="ATPase domain of HSP90 chaperone/DNA topoisomerase II/histidine kinase"/>
    <property type="match status" value="1"/>
</dbReference>
<dbReference type="InterPro" id="IPR004358">
    <property type="entry name" value="Sig_transdc_His_kin-like_C"/>
</dbReference>
<evidence type="ECO:0000256" key="8">
    <source>
        <dbReference type="ARBA" id="ARBA00022777"/>
    </source>
</evidence>
<dbReference type="Gene3D" id="6.10.340.10">
    <property type="match status" value="1"/>
</dbReference>
<dbReference type="eggNOG" id="COG2205">
    <property type="taxonomic scope" value="Bacteria"/>
</dbReference>
<evidence type="ECO:0000256" key="9">
    <source>
        <dbReference type="ARBA" id="ARBA00022989"/>
    </source>
</evidence>
<dbReference type="PROSITE" id="PS50109">
    <property type="entry name" value="HIS_KIN"/>
    <property type="match status" value="1"/>
</dbReference>
<dbReference type="Proteomes" id="UP000005104">
    <property type="component" value="Chromosome"/>
</dbReference>
<dbReference type="CDD" id="cd00082">
    <property type="entry name" value="HisKA"/>
    <property type="match status" value="1"/>
</dbReference>
<dbReference type="STRING" id="768710.DesyoDRAFT_4724"/>
<keyword evidence="4" id="KW-1003">Cell membrane</keyword>
<dbReference type="SUPFAM" id="SSF158472">
    <property type="entry name" value="HAMP domain-like"/>
    <property type="match status" value="1"/>
</dbReference>
<name>H5XYW7_9FIRM</name>
<dbReference type="eggNOG" id="COG5000">
    <property type="taxonomic scope" value="Bacteria"/>
</dbReference>
<dbReference type="InterPro" id="IPR036097">
    <property type="entry name" value="HisK_dim/P_sf"/>
</dbReference>